<evidence type="ECO:0000256" key="1">
    <source>
        <dbReference type="ARBA" id="ARBA00006509"/>
    </source>
</evidence>
<accession>L8YBG7</accession>
<keyword evidence="3 8" id="KW-0689">Ribosomal protein</keyword>
<evidence type="ECO:0000313" key="8">
    <source>
        <dbReference type="EMBL" id="ELV13587.1"/>
    </source>
</evidence>
<name>L8YBG7_TUPCH</name>
<gene>
    <name evidence="8" type="ORF">TREES_T100008027</name>
</gene>
<dbReference type="PANTHER" id="PTHR10114">
    <property type="entry name" value="60S RIBOSOMAL PROTEIN L36"/>
    <property type="match status" value="1"/>
</dbReference>
<dbReference type="InterPro" id="IPR038097">
    <property type="entry name" value="Ribosomal_eL36_sf"/>
</dbReference>
<dbReference type="Pfam" id="PF01158">
    <property type="entry name" value="Ribosomal_L36e"/>
    <property type="match status" value="1"/>
</dbReference>
<dbReference type="Gene3D" id="1.10.10.1760">
    <property type="entry name" value="60S ribosomal protein L36"/>
    <property type="match status" value="1"/>
</dbReference>
<organism evidence="8 9">
    <name type="scientific">Tupaia chinensis</name>
    <name type="common">Chinese tree shrew</name>
    <name type="synonym">Tupaia belangeri chinensis</name>
    <dbReference type="NCBI Taxonomy" id="246437"/>
    <lineage>
        <taxon>Eukaryota</taxon>
        <taxon>Metazoa</taxon>
        <taxon>Chordata</taxon>
        <taxon>Craniata</taxon>
        <taxon>Vertebrata</taxon>
        <taxon>Euteleostomi</taxon>
        <taxon>Mammalia</taxon>
        <taxon>Eutheria</taxon>
        <taxon>Euarchontoglires</taxon>
        <taxon>Scandentia</taxon>
        <taxon>Tupaiidae</taxon>
        <taxon>Tupaia</taxon>
    </lineage>
</organism>
<dbReference type="GO" id="GO:1990904">
    <property type="term" value="C:ribonucleoprotein complex"/>
    <property type="evidence" value="ECO:0007669"/>
    <property type="project" value="UniProtKB-KW"/>
</dbReference>
<dbReference type="STRING" id="246437.L8YBG7"/>
<evidence type="ECO:0000256" key="3">
    <source>
        <dbReference type="ARBA" id="ARBA00022980"/>
    </source>
</evidence>
<keyword evidence="4" id="KW-0687">Ribonucleoprotein</keyword>
<evidence type="ECO:0000256" key="6">
    <source>
        <dbReference type="ARBA" id="ARBA00035226"/>
    </source>
</evidence>
<dbReference type="GO" id="GO:0006412">
    <property type="term" value="P:translation"/>
    <property type="evidence" value="ECO:0007669"/>
    <property type="project" value="InterPro"/>
</dbReference>
<dbReference type="Proteomes" id="UP000011518">
    <property type="component" value="Unassembled WGS sequence"/>
</dbReference>
<keyword evidence="9" id="KW-1185">Reference proteome</keyword>
<sequence>MVAFGLSSHWRTAVIALSYPMVVGLNKGHKVTKNMSKPRHRRHHRRLTKHTKFMCDMIPEVCSFAPYEQCTMELLKVSKDQCTLKFLKKQMGTHIPMKRKRKELSNVLAAMGKVAAED</sequence>
<dbReference type="InParanoid" id="L8YBG7"/>
<dbReference type="FunCoup" id="L8YBG7">
    <property type="interactions" value="1362"/>
</dbReference>
<reference evidence="9" key="1">
    <citation type="submission" date="2012-07" db="EMBL/GenBank/DDBJ databases">
        <title>Genome of the Chinese tree shrew, a rising model animal genetically related to primates.</title>
        <authorList>
            <person name="Zhang G."/>
            <person name="Fan Y."/>
            <person name="Yao Y."/>
            <person name="Huang Z."/>
        </authorList>
    </citation>
    <scope>NUCLEOTIDE SEQUENCE [LARGE SCALE GENOMIC DNA]</scope>
</reference>
<evidence type="ECO:0000256" key="2">
    <source>
        <dbReference type="ARBA" id="ARBA00011133"/>
    </source>
</evidence>
<reference evidence="9" key="2">
    <citation type="journal article" date="2013" name="Nat. Commun.">
        <title>Genome of the Chinese tree shrew.</title>
        <authorList>
            <person name="Fan Y."/>
            <person name="Huang Z.Y."/>
            <person name="Cao C.C."/>
            <person name="Chen C.S."/>
            <person name="Chen Y.X."/>
            <person name="Fan D.D."/>
            <person name="He J."/>
            <person name="Hou H.L."/>
            <person name="Hu L."/>
            <person name="Hu X.T."/>
            <person name="Jiang X.T."/>
            <person name="Lai R."/>
            <person name="Lang Y.S."/>
            <person name="Liang B."/>
            <person name="Liao S.G."/>
            <person name="Mu D."/>
            <person name="Ma Y.Y."/>
            <person name="Niu Y.Y."/>
            <person name="Sun X.Q."/>
            <person name="Xia J.Q."/>
            <person name="Xiao J."/>
            <person name="Xiong Z.Q."/>
            <person name="Xu L."/>
            <person name="Yang L."/>
            <person name="Zhang Y."/>
            <person name="Zhao W."/>
            <person name="Zhao X.D."/>
            <person name="Zheng Y.T."/>
            <person name="Zhou J.M."/>
            <person name="Zhu Y.B."/>
            <person name="Zhang G.J."/>
            <person name="Wang J."/>
            <person name="Yao Y.G."/>
        </authorList>
    </citation>
    <scope>NUCLEOTIDE SEQUENCE [LARGE SCALE GENOMIC DNA]</scope>
</reference>
<protein>
    <recommendedName>
        <fullName evidence="6">Large ribosomal subunit protein eL36</fullName>
    </recommendedName>
    <alternativeName>
        <fullName evidence="7">60S ribosomal protein L36</fullName>
    </alternativeName>
</protein>
<dbReference type="FunFam" id="1.10.10.1760:FF:000001">
    <property type="entry name" value="60S ribosomal protein L36"/>
    <property type="match status" value="1"/>
</dbReference>
<dbReference type="AlphaFoldDB" id="L8YBG7"/>
<evidence type="ECO:0000256" key="5">
    <source>
        <dbReference type="ARBA" id="ARBA00034092"/>
    </source>
</evidence>
<comment type="subunit">
    <text evidence="2">Component of the large ribosomal subunit.</text>
</comment>
<dbReference type="GO" id="GO:0005840">
    <property type="term" value="C:ribosome"/>
    <property type="evidence" value="ECO:0007669"/>
    <property type="project" value="UniProtKB-KW"/>
</dbReference>
<dbReference type="InterPro" id="IPR000509">
    <property type="entry name" value="Ribosomal_eL36"/>
</dbReference>
<comment type="function">
    <text evidence="5">Component of the large ribosomal subunit. The ribosome is a large ribonucleoprotein complex responsible for the synthesis of proteins in the cell.</text>
</comment>
<proteinExistence type="inferred from homology"/>
<evidence type="ECO:0000256" key="4">
    <source>
        <dbReference type="ARBA" id="ARBA00023274"/>
    </source>
</evidence>
<dbReference type="GO" id="GO:0003735">
    <property type="term" value="F:structural constituent of ribosome"/>
    <property type="evidence" value="ECO:0007669"/>
    <property type="project" value="InterPro"/>
</dbReference>
<evidence type="ECO:0000256" key="7">
    <source>
        <dbReference type="ARBA" id="ARBA00035331"/>
    </source>
</evidence>
<dbReference type="EMBL" id="KB360912">
    <property type="protein sequence ID" value="ELV13587.1"/>
    <property type="molecule type" value="Genomic_DNA"/>
</dbReference>
<comment type="similarity">
    <text evidence="1">Belongs to the eukaryotic ribosomal protein eL36 family.</text>
</comment>
<evidence type="ECO:0000313" key="9">
    <source>
        <dbReference type="Proteomes" id="UP000011518"/>
    </source>
</evidence>